<evidence type="ECO:0000313" key="1">
    <source>
        <dbReference type="EMBL" id="GAA2215653.1"/>
    </source>
</evidence>
<gene>
    <name evidence="1" type="ORF">GCM10009850_111210</name>
</gene>
<accession>A0ABP5PV82</accession>
<reference evidence="2" key="1">
    <citation type="journal article" date="2019" name="Int. J. Syst. Evol. Microbiol.">
        <title>The Global Catalogue of Microorganisms (GCM) 10K type strain sequencing project: providing services to taxonomists for standard genome sequencing and annotation.</title>
        <authorList>
            <consortium name="The Broad Institute Genomics Platform"/>
            <consortium name="The Broad Institute Genome Sequencing Center for Infectious Disease"/>
            <person name="Wu L."/>
            <person name="Ma J."/>
        </authorList>
    </citation>
    <scope>NUCLEOTIDE SEQUENCE [LARGE SCALE GENOMIC DNA]</scope>
    <source>
        <strain evidence="2">JCM 16114</strain>
    </source>
</reference>
<dbReference type="EMBL" id="BAAAQX010000053">
    <property type="protein sequence ID" value="GAA2215653.1"/>
    <property type="molecule type" value="Genomic_DNA"/>
</dbReference>
<comment type="caution">
    <text evidence="1">The sequence shown here is derived from an EMBL/GenBank/DDBJ whole genome shotgun (WGS) entry which is preliminary data.</text>
</comment>
<sequence>MGADEQFNVPPIVDENGQLLPFEKIAQSREALRNLNNWLIANGSGLTDKSRIGEATKQLDVLFRGAKDAAEDEWKRFDELSRAEGSRSRR</sequence>
<keyword evidence="2" id="KW-1185">Reference proteome</keyword>
<proteinExistence type="predicted"/>
<evidence type="ECO:0000313" key="2">
    <source>
        <dbReference type="Proteomes" id="UP001499843"/>
    </source>
</evidence>
<name>A0ABP5PV82_9ACTN</name>
<dbReference type="RefSeq" id="WP_344494566.1">
    <property type="nucleotide sequence ID" value="NZ_BAAAQX010000053.1"/>
</dbReference>
<organism evidence="1 2">
    <name type="scientific">Nonomuraea monospora</name>
    <dbReference type="NCBI Taxonomy" id="568818"/>
    <lineage>
        <taxon>Bacteria</taxon>
        <taxon>Bacillati</taxon>
        <taxon>Actinomycetota</taxon>
        <taxon>Actinomycetes</taxon>
        <taxon>Streptosporangiales</taxon>
        <taxon>Streptosporangiaceae</taxon>
        <taxon>Nonomuraea</taxon>
    </lineage>
</organism>
<protein>
    <submittedName>
        <fullName evidence="1">Uncharacterized protein</fullName>
    </submittedName>
</protein>
<dbReference type="Proteomes" id="UP001499843">
    <property type="component" value="Unassembled WGS sequence"/>
</dbReference>